<organism evidence="2 3">
    <name type="scientific">Catonella morbi ATCC 51271</name>
    <dbReference type="NCBI Taxonomy" id="592026"/>
    <lineage>
        <taxon>Bacteria</taxon>
        <taxon>Bacillati</taxon>
        <taxon>Bacillota</taxon>
        <taxon>Clostridia</taxon>
        <taxon>Lachnospirales</taxon>
        <taxon>Lachnospiraceae</taxon>
        <taxon>Catonella</taxon>
    </lineage>
</organism>
<protein>
    <submittedName>
        <fullName evidence="2">SMI1 / KNR4 family protein</fullName>
    </submittedName>
</protein>
<dbReference type="STRING" id="592026.GCWU0000282_001753"/>
<dbReference type="SMART" id="SM00860">
    <property type="entry name" value="SMI1_KNR4"/>
    <property type="match status" value="1"/>
</dbReference>
<dbReference type="eggNOG" id="COG0457">
    <property type="taxonomic scope" value="Bacteria"/>
</dbReference>
<evidence type="ECO:0000313" key="3">
    <source>
        <dbReference type="Proteomes" id="UP000018227"/>
    </source>
</evidence>
<gene>
    <name evidence="2" type="ORF">GCWU0000282_001753</name>
</gene>
<dbReference type="EMBL" id="ACIL03000013">
    <property type="protein sequence ID" value="ESL02883.1"/>
    <property type="molecule type" value="Genomic_DNA"/>
</dbReference>
<dbReference type="Pfam" id="PF09346">
    <property type="entry name" value="SMI1_KNR4"/>
    <property type="match status" value="1"/>
</dbReference>
<evidence type="ECO:0000259" key="1">
    <source>
        <dbReference type="SMART" id="SM00860"/>
    </source>
</evidence>
<dbReference type="SUPFAM" id="SSF160631">
    <property type="entry name" value="SMI1/KNR4-like"/>
    <property type="match status" value="1"/>
</dbReference>
<dbReference type="InterPro" id="IPR025402">
    <property type="entry name" value="DMP19_C"/>
</dbReference>
<dbReference type="InterPro" id="IPR018958">
    <property type="entry name" value="Knr4/Smi1-like_dom"/>
</dbReference>
<dbReference type="HOGENOM" id="CLU_041521_0_0_9"/>
<reference evidence="2 3" key="1">
    <citation type="submission" date="2013-06" db="EMBL/GenBank/DDBJ databases">
        <authorList>
            <person name="Weinstock G."/>
            <person name="Sodergren E."/>
            <person name="Clifton S."/>
            <person name="Fulton L."/>
            <person name="Fulton B."/>
            <person name="Courtney L."/>
            <person name="Fronick C."/>
            <person name="Harrison M."/>
            <person name="Strong C."/>
            <person name="Farmer C."/>
            <person name="Delahaunty K."/>
            <person name="Markovic C."/>
            <person name="Hall O."/>
            <person name="Minx P."/>
            <person name="Tomlinson C."/>
            <person name="Mitreva M."/>
            <person name="Nelson J."/>
            <person name="Hou S."/>
            <person name="Wollam A."/>
            <person name="Pepin K.H."/>
            <person name="Johnson M."/>
            <person name="Bhonagiri V."/>
            <person name="Nash W.E."/>
            <person name="Warren W."/>
            <person name="Chinwalla A."/>
            <person name="Mardis E.R."/>
            <person name="Wilson R.K."/>
        </authorList>
    </citation>
    <scope>NUCLEOTIDE SEQUENCE [LARGE SCALE GENOMIC DNA]</scope>
    <source>
        <strain evidence="2 3">ATCC 51271</strain>
    </source>
</reference>
<dbReference type="Gene3D" id="3.40.1580.10">
    <property type="entry name" value="SMI1/KNR4-like"/>
    <property type="match status" value="1"/>
</dbReference>
<feature type="domain" description="Knr4/Smi1-like" evidence="1">
    <location>
        <begin position="27"/>
        <end position="160"/>
    </location>
</feature>
<sequence>MKPFENFDWSNFWDDDDYSLKEYVGKEPTDEEIKEIEDELGYKLPQSYIELVKKHNGGTPFATLFRNDETSVYITGIYGTDKEKMNSLCGELGNELWLNEWGYPGIGVAVADTISAGHNMVFLDYRECGKDGEPKVVMINQEDDYSIDYLADNFEEFIRGLTIAPQDITKEEFVEYSDEIKEKVITNLSDENDSESVIEFLTFTGVENLNTGLKGMLARAYNNNEQIEEAMKVMDMIPVEERDALWYYRYGYSYSKLSSNRNYDTEKESLNALVMLEKAIELAKDDKVVGWCIEIVEFHGFKSILEANKEKFPLVYKHYSEYIAKLTDAELSSSGNKKTYKKITIEDIEKMEDIWDILDPVYWTIDIYGTYEDYLKSAESLTLEQRYLNAVSWYFMEVNNGGHFQFLDNSTGIVWEDALNGLRLFEMNELADSFQKVIDLFGGKIPFDREERWNAMEELDENLEELLDEADKLVYKVYEYGGEYEIKYIKAHPEKFLFDGYFNKIV</sequence>
<dbReference type="Pfam" id="PF14300">
    <property type="entry name" value="DMP19"/>
    <property type="match status" value="1"/>
</dbReference>
<dbReference type="InterPro" id="IPR037883">
    <property type="entry name" value="Knr4/Smi1-like_sf"/>
</dbReference>
<dbReference type="Proteomes" id="UP000018227">
    <property type="component" value="Unassembled WGS sequence"/>
</dbReference>
<keyword evidence="3" id="KW-1185">Reference proteome</keyword>
<dbReference type="RefSeq" id="WP_023354625.1">
    <property type="nucleotide sequence ID" value="NZ_KI535368.1"/>
</dbReference>
<comment type="caution">
    <text evidence="2">The sequence shown here is derived from an EMBL/GenBank/DDBJ whole genome shotgun (WGS) entry which is preliminary data.</text>
</comment>
<evidence type="ECO:0000313" key="2">
    <source>
        <dbReference type="EMBL" id="ESL02883.1"/>
    </source>
</evidence>
<dbReference type="AlphaFoldDB" id="V2Y1M9"/>
<proteinExistence type="predicted"/>
<dbReference type="Gene3D" id="1.20.1420.60">
    <property type="match status" value="1"/>
</dbReference>
<accession>V2Y1M9</accession>
<name>V2Y1M9_9FIRM</name>